<proteinExistence type="predicted"/>
<feature type="compositionally biased region" description="Polar residues" evidence="1">
    <location>
        <begin position="28"/>
        <end position="46"/>
    </location>
</feature>
<comment type="caution">
    <text evidence="2">The sequence shown here is derived from an EMBL/GenBank/DDBJ whole genome shotgun (WGS) entry which is preliminary data.</text>
</comment>
<accession>A0A5A7RIS4</accession>
<evidence type="ECO:0000313" key="2">
    <source>
        <dbReference type="EMBL" id="GER57072.1"/>
    </source>
</evidence>
<dbReference type="EMBL" id="BKCP01012959">
    <property type="protein sequence ID" value="GER57072.1"/>
    <property type="molecule type" value="Genomic_DNA"/>
</dbReference>
<reference evidence="3" key="1">
    <citation type="journal article" date="2019" name="Curr. Biol.">
        <title>Genome Sequence of Striga asiatica Provides Insight into the Evolution of Plant Parasitism.</title>
        <authorList>
            <person name="Yoshida S."/>
            <person name="Kim S."/>
            <person name="Wafula E.K."/>
            <person name="Tanskanen J."/>
            <person name="Kim Y.M."/>
            <person name="Honaas L."/>
            <person name="Yang Z."/>
            <person name="Spallek T."/>
            <person name="Conn C.E."/>
            <person name="Ichihashi Y."/>
            <person name="Cheong K."/>
            <person name="Cui S."/>
            <person name="Der J.P."/>
            <person name="Gundlach H."/>
            <person name="Jiao Y."/>
            <person name="Hori C."/>
            <person name="Ishida J.K."/>
            <person name="Kasahara H."/>
            <person name="Kiba T."/>
            <person name="Kim M.S."/>
            <person name="Koo N."/>
            <person name="Laohavisit A."/>
            <person name="Lee Y.H."/>
            <person name="Lumba S."/>
            <person name="McCourt P."/>
            <person name="Mortimer J.C."/>
            <person name="Mutuku J.M."/>
            <person name="Nomura T."/>
            <person name="Sasaki-Sekimoto Y."/>
            <person name="Seto Y."/>
            <person name="Wang Y."/>
            <person name="Wakatake T."/>
            <person name="Sakakibara H."/>
            <person name="Demura T."/>
            <person name="Yamaguchi S."/>
            <person name="Yoneyama K."/>
            <person name="Manabe R.I."/>
            <person name="Nelson D.C."/>
            <person name="Schulman A.H."/>
            <person name="Timko M.P."/>
            <person name="dePamphilis C.W."/>
            <person name="Choi D."/>
            <person name="Shirasu K."/>
        </authorList>
    </citation>
    <scope>NUCLEOTIDE SEQUENCE [LARGE SCALE GENOMIC DNA]</scope>
    <source>
        <strain evidence="3">cv. UVA1</strain>
    </source>
</reference>
<protein>
    <submittedName>
        <fullName evidence="2">Glyceraldehyde-3-phosphate dehydrogenase</fullName>
    </submittedName>
</protein>
<sequence length="121" mass="12860">MMNPVVLGKHSYIEGMGRLSCCKKPTTKHNTSEQPKLGIASTNTRSAPLILTKLGRHDSQGGPTSIARDSEREILGNSDCLRPTDMHLKGGHMSPGILQKGRQNASSAAVGDLLVVRSAGQ</sequence>
<evidence type="ECO:0000256" key="1">
    <source>
        <dbReference type="SAM" id="MobiDB-lite"/>
    </source>
</evidence>
<gene>
    <name evidence="2" type="ORF">STAS_34848</name>
</gene>
<dbReference type="Proteomes" id="UP000325081">
    <property type="component" value="Unassembled WGS sequence"/>
</dbReference>
<dbReference type="AlphaFoldDB" id="A0A5A7RIS4"/>
<organism evidence="2 3">
    <name type="scientific">Striga asiatica</name>
    <name type="common">Asiatic witchweed</name>
    <name type="synonym">Buchnera asiatica</name>
    <dbReference type="NCBI Taxonomy" id="4170"/>
    <lineage>
        <taxon>Eukaryota</taxon>
        <taxon>Viridiplantae</taxon>
        <taxon>Streptophyta</taxon>
        <taxon>Embryophyta</taxon>
        <taxon>Tracheophyta</taxon>
        <taxon>Spermatophyta</taxon>
        <taxon>Magnoliopsida</taxon>
        <taxon>eudicotyledons</taxon>
        <taxon>Gunneridae</taxon>
        <taxon>Pentapetalae</taxon>
        <taxon>asterids</taxon>
        <taxon>lamiids</taxon>
        <taxon>Lamiales</taxon>
        <taxon>Orobanchaceae</taxon>
        <taxon>Buchnereae</taxon>
        <taxon>Striga</taxon>
    </lineage>
</organism>
<evidence type="ECO:0000313" key="3">
    <source>
        <dbReference type="Proteomes" id="UP000325081"/>
    </source>
</evidence>
<feature type="region of interest" description="Disordered" evidence="1">
    <location>
        <begin position="24"/>
        <end position="110"/>
    </location>
</feature>
<name>A0A5A7RIS4_STRAF</name>
<keyword evidence="3" id="KW-1185">Reference proteome</keyword>